<evidence type="ECO:0000313" key="4">
    <source>
        <dbReference type="Proteomes" id="UP000761534"/>
    </source>
</evidence>
<dbReference type="InterPro" id="IPR011990">
    <property type="entry name" value="TPR-like_helical_dom_sf"/>
</dbReference>
<dbReference type="EMBL" id="SWFS01000579">
    <property type="protein sequence ID" value="KAA8896488.1"/>
    <property type="molecule type" value="Genomic_DNA"/>
</dbReference>
<feature type="compositionally biased region" description="Pro residues" evidence="2">
    <location>
        <begin position="863"/>
        <end position="878"/>
    </location>
</feature>
<accession>A0A6A1LJN4</accession>
<dbReference type="Proteomes" id="UP000761534">
    <property type="component" value="Unassembled WGS sequence"/>
</dbReference>
<feature type="compositionally biased region" description="Pro residues" evidence="2">
    <location>
        <begin position="579"/>
        <end position="619"/>
    </location>
</feature>
<dbReference type="VEuPathDB" id="FungiDB:TRICI_006893"/>
<dbReference type="AlphaFoldDB" id="A0A6A1LJN4"/>
<feature type="compositionally biased region" description="Polar residues" evidence="2">
    <location>
        <begin position="493"/>
        <end position="504"/>
    </location>
</feature>
<proteinExistence type="predicted"/>
<evidence type="ECO:0000313" key="3">
    <source>
        <dbReference type="EMBL" id="KAA8896488.1"/>
    </source>
</evidence>
<name>A0A6A1LJN4_9ASCO</name>
<feature type="compositionally biased region" description="Basic and acidic residues" evidence="2">
    <location>
        <begin position="642"/>
        <end position="662"/>
    </location>
</feature>
<dbReference type="Gene3D" id="1.25.40.10">
    <property type="entry name" value="Tetratricopeptide repeat domain"/>
    <property type="match status" value="1"/>
</dbReference>
<dbReference type="SMART" id="SM00671">
    <property type="entry name" value="SEL1"/>
    <property type="match status" value="4"/>
</dbReference>
<organism evidence="3 4">
    <name type="scientific">Trichomonascus ciferrii</name>
    <dbReference type="NCBI Taxonomy" id="44093"/>
    <lineage>
        <taxon>Eukaryota</taxon>
        <taxon>Fungi</taxon>
        <taxon>Dikarya</taxon>
        <taxon>Ascomycota</taxon>
        <taxon>Saccharomycotina</taxon>
        <taxon>Dipodascomycetes</taxon>
        <taxon>Dipodascales</taxon>
        <taxon>Trichomonascaceae</taxon>
        <taxon>Trichomonascus</taxon>
        <taxon>Trichomonascus ciferrii complex</taxon>
    </lineage>
</organism>
<feature type="compositionally biased region" description="Basic and acidic residues" evidence="2">
    <location>
        <begin position="888"/>
        <end position="902"/>
    </location>
</feature>
<dbReference type="OrthoDB" id="4095816at2759"/>
<feature type="compositionally biased region" description="Pro residues" evidence="2">
    <location>
        <begin position="695"/>
        <end position="710"/>
    </location>
</feature>
<evidence type="ECO:0000256" key="1">
    <source>
        <dbReference type="ARBA" id="ARBA00022737"/>
    </source>
</evidence>
<keyword evidence="1" id="KW-0677">Repeat</keyword>
<dbReference type="PANTHER" id="PTHR46430:SF2">
    <property type="entry name" value="CHITIN SYNTHASE REGULATORY FACTOR 4"/>
    <property type="match status" value="1"/>
</dbReference>
<dbReference type="PANTHER" id="PTHR46430">
    <property type="entry name" value="PROTEIN SKT5-RELATED"/>
    <property type="match status" value="1"/>
</dbReference>
<dbReference type="Pfam" id="PF08238">
    <property type="entry name" value="Sel1"/>
    <property type="match status" value="3"/>
</dbReference>
<feature type="compositionally biased region" description="Polar residues" evidence="2">
    <location>
        <begin position="623"/>
        <end position="633"/>
    </location>
</feature>
<feature type="compositionally biased region" description="Polar residues" evidence="2">
    <location>
        <begin position="851"/>
        <end position="861"/>
    </location>
</feature>
<dbReference type="InterPro" id="IPR051726">
    <property type="entry name" value="Chitin_Synth_Reg"/>
</dbReference>
<reference evidence="3" key="1">
    <citation type="journal article" date="2019" name="G3 (Bethesda)">
        <title>Genome Assemblies of Two Rare Opportunistic Yeast Pathogens: Diutina rugosa (syn. Candida rugosa) and Trichomonascus ciferrii (syn. Candida ciferrii).</title>
        <authorList>
            <person name="Mixao V."/>
            <person name="Saus E."/>
            <person name="Hansen A.P."/>
            <person name="Lass-Florl C."/>
            <person name="Gabaldon T."/>
        </authorList>
    </citation>
    <scope>NUCLEOTIDE SEQUENCE</scope>
    <source>
        <strain evidence="3">CBS 4856</strain>
    </source>
</reference>
<dbReference type="SUPFAM" id="SSF81901">
    <property type="entry name" value="HCP-like"/>
    <property type="match status" value="2"/>
</dbReference>
<dbReference type="InterPro" id="IPR006597">
    <property type="entry name" value="Sel1-like"/>
</dbReference>
<feature type="compositionally biased region" description="Pro residues" evidence="2">
    <location>
        <begin position="459"/>
        <end position="478"/>
    </location>
</feature>
<comment type="caution">
    <text evidence="3">The sequence shown here is derived from an EMBL/GenBank/DDBJ whole genome shotgun (WGS) entry which is preliminary data.</text>
</comment>
<feature type="region of interest" description="Disordered" evidence="2">
    <location>
        <begin position="409"/>
        <end position="902"/>
    </location>
</feature>
<feature type="compositionally biased region" description="Polar residues" evidence="2">
    <location>
        <begin position="446"/>
        <end position="455"/>
    </location>
</feature>
<sequence>MTSLISPATGQFEFPDHIFPDVPAPFPGLPMAPGEKIDKIMREFNEYVSNAVTGISQDSKEQVHKLFKWAREVADFAEGQPGLSAIVINTAKDVIQLVAEMQTSEYRGAALYILGIWYLFGLFGMDRSNSKARELFFSSAKLGYSRSLYRLASDFEAQGDVPSAVSYFEHGVKKGDAACLYRMGMAYLRGHLGKTVDIVLGLRYLEKSSLISDPDCPQSAYMYGLIQLGELPNIAAANPQVQAGILALERSAWLGFVPALIRMGKAWQGGEKGYDSTVALRYFHLASRSVQYTKMNNGGVDNTGNAQGGAAEAEISKWMLCGSDGVFEPNEEWAFKFSAMAAEYENPIAEFAMGYFYEVGIYVNADLTTALEWYRLSAKRDCPDAKARLAELEPTEELRAATPDAIVGRRLTRKDHERTMSVKGRRSIRSSRKELYQQTKAKRQSQEINNSNIVSQAPEMPPPPPPKSASRSPSPPSPVEVEAKRAGNPAALQKSSDNQQQSINIPKKGHRRGQASSISGDVSHMLPPHTTLNHHNNDRRVSSPLFTNGGNKTKPPLEPVKPIKPIKRKPLPASSAEDPPVPASAPPPPPPQQSQPPPPPPPQQSQPSPPPPPPPPAPAPADNISNNNASTVLQPPLEEEERAMVEAEADADKSDNARHISDDSDDDDEELNFGPEQIDVKFSDLKVSSPTSTAPAPPPPPSAPAPPPPISQAASEGSGSPSQSSRASTMTSNTSWTSNSESESTKPPPPSSSAAMKFETSAKQAPVMRRVSPRPLSSLPVKPTTPSPNASRPASSYFSQSHNRPFPSPPPPRSPVSAEGLPKPPKTPDLEAPNSPSTTSSSRSSRVMPKTPSSSSLKQEQTLPPPTKTPPKPDPNLPTPMTFEDMGIPEHNKSKDKDCVIM</sequence>
<gene>
    <name evidence="3" type="ORF">TRICI_006893</name>
</gene>
<feature type="compositionally biased region" description="Low complexity" evidence="2">
    <location>
        <begin position="711"/>
        <end position="742"/>
    </location>
</feature>
<feature type="compositionally biased region" description="Polar residues" evidence="2">
    <location>
        <begin position="787"/>
        <end position="803"/>
    </location>
</feature>
<feature type="compositionally biased region" description="Low complexity" evidence="2">
    <location>
        <begin position="835"/>
        <end position="846"/>
    </location>
</feature>
<evidence type="ECO:0000256" key="2">
    <source>
        <dbReference type="SAM" id="MobiDB-lite"/>
    </source>
</evidence>
<protein>
    <submittedName>
        <fullName evidence="3">Uncharacterized protein</fullName>
    </submittedName>
</protein>
<keyword evidence="4" id="KW-1185">Reference proteome</keyword>